<dbReference type="EMBL" id="JACGXN010000014">
    <property type="protein sequence ID" value="MBA8881489.1"/>
    <property type="molecule type" value="Genomic_DNA"/>
</dbReference>
<comment type="caution">
    <text evidence="2">The sequence shown here is derived from an EMBL/GenBank/DDBJ whole genome shotgun (WGS) entry which is preliminary data.</text>
</comment>
<dbReference type="RefSeq" id="WP_210278274.1">
    <property type="nucleotide sequence ID" value="NZ_JACGXN010000014.1"/>
</dbReference>
<dbReference type="AlphaFoldDB" id="A0A839ERD4"/>
<protein>
    <submittedName>
        <fullName evidence="2">Uncharacterized protein</fullName>
    </submittedName>
</protein>
<proteinExistence type="predicted"/>
<evidence type="ECO:0000313" key="3">
    <source>
        <dbReference type="Proteomes" id="UP000549052"/>
    </source>
</evidence>
<accession>A0A839ERD4</accession>
<organism evidence="2 3">
    <name type="scientific">Phyllobacterium myrsinacearum</name>
    <dbReference type="NCBI Taxonomy" id="28101"/>
    <lineage>
        <taxon>Bacteria</taxon>
        <taxon>Pseudomonadati</taxon>
        <taxon>Pseudomonadota</taxon>
        <taxon>Alphaproteobacteria</taxon>
        <taxon>Hyphomicrobiales</taxon>
        <taxon>Phyllobacteriaceae</taxon>
        <taxon>Phyllobacterium</taxon>
    </lineage>
</organism>
<feature type="chain" id="PRO_5032950413" evidence="1">
    <location>
        <begin position="19"/>
        <end position="163"/>
    </location>
</feature>
<gene>
    <name evidence="2" type="ORF">FHW16_005230</name>
</gene>
<keyword evidence="1" id="KW-0732">Signal</keyword>
<evidence type="ECO:0000313" key="2">
    <source>
        <dbReference type="EMBL" id="MBA8881489.1"/>
    </source>
</evidence>
<dbReference type="Proteomes" id="UP000549052">
    <property type="component" value="Unassembled WGS sequence"/>
</dbReference>
<sequence>MRLTIIATIFHALVTVFAITQFTHGASAQTAIASSTPLAVGLTNGGIAEAQVIEAVRKDEILTVKLRFKPVVPDKLERIYDSISKTDYENSFYILAGNKKHLLLTDSNDKPLTDPFLVIKTAKGSPIAGSWHGRFPAPPKDVSEVSLTIPGVETLDAIKITDR</sequence>
<feature type="signal peptide" evidence="1">
    <location>
        <begin position="1"/>
        <end position="18"/>
    </location>
</feature>
<name>A0A839ERD4_9HYPH</name>
<evidence type="ECO:0000256" key="1">
    <source>
        <dbReference type="SAM" id="SignalP"/>
    </source>
</evidence>
<reference evidence="2 3" key="1">
    <citation type="submission" date="2020-07" db="EMBL/GenBank/DDBJ databases">
        <title>Genomic Encyclopedia of Type Strains, Phase IV (KMG-V): Genome sequencing to study the core and pangenomes of soil and plant-associated prokaryotes.</title>
        <authorList>
            <person name="Whitman W."/>
        </authorList>
    </citation>
    <scope>NUCLEOTIDE SEQUENCE [LARGE SCALE GENOMIC DNA]</scope>
    <source>
        <strain evidence="2 3">AN3</strain>
    </source>
</reference>
<keyword evidence="3" id="KW-1185">Reference proteome</keyword>